<dbReference type="PANTHER" id="PTHR44329:SF73">
    <property type="entry name" value="OS01G0201200 PROTEIN"/>
    <property type="match status" value="1"/>
</dbReference>
<proteinExistence type="predicted"/>
<reference evidence="3" key="2">
    <citation type="journal article" date="2017" name="J. Anim. Genet.">
        <title>Multiple reference genome sequences of hot pepper reveal the massive evolution of plant disease resistance genes by retroduplication.</title>
        <authorList>
            <person name="Kim S."/>
            <person name="Park J."/>
            <person name="Yeom S.-I."/>
            <person name="Kim Y.-M."/>
            <person name="Seo E."/>
            <person name="Kim K.-T."/>
            <person name="Kim M.-S."/>
            <person name="Lee J.M."/>
            <person name="Cheong K."/>
            <person name="Shin H.-S."/>
            <person name="Kim S.-B."/>
            <person name="Han K."/>
            <person name="Lee J."/>
            <person name="Park M."/>
            <person name="Lee H.-A."/>
            <person name="Lee H.-Y."/>
            <person name="Lee Y."/>
            <person name="Oh S."/>
            <person name="Lee J.H."/>
            <person name="Choi E."/>
            <person name="Choi E."/>
            <person name="Lee S.E."/>
            <person name="Jeon J."/>
            <person name="Kim H."/>
            <person name="Choi G."/>
            <person name="Song H."/>
            <person name="Lee J."/>
            <person name="Lee S.-C."/>
            <person name="Kwon J.-K."/>
            <person name="Lee H.-Y."/>
            <person name="Koo N."/>
            <person name="Hong Y."/>
            <person name="Kim R.W."/>
            <person name="Kang W.-H."/>
            <person name="Huh J.H."/>
            <person name="Kang B.-C."/>
            <person name="Yang T.-J."/>
            <person name="Lee Y.-H."/>
            <person name="Bennetzen J.L."/>
            <person name="Choi D."/>
        </authorList>
    </citation>
    <scope>NUCLEOTIDE SEQUENCE [LARGE SCALE GENOMIC DNA]</scope>
    <source>
        <strain evidence="3">cv. PBC81</strain>
    </source>
</reference>
<reference evidence="2 3" key="1">
    <citation type="journal article" date="2017" name="Genome Biol.">
        <title>New reference genome sequences of hot pepper reveal the massive evolution of plant disease-resistance genes by retroduplication.</title>
        <authorList>
            <person name="Kim S."/>
            <person name="Park J."/>
            <person name="Yeom S.I."/>
            <person name="Kim Y.M."/>
            <person name="Seo E."/>
            <person name="Kim K.T."/>
            <person name="Kim M.S."/>
            <person name="Lee J.M."/>
            <person name="Cheong K."/>
            <person name="Shin H.S."/>
            <person name="Kim S.B."/>
            <person name="Han K."/>
            <person name="Lee J."/>
            <person name="Park M."/>
            <person name="Lee H.A."/>
            <person name="Lee H.Y."/>
            <person name="Lee Y."/>
            <person name="Oh S."/>
            <person name="Lee J.H."/>
            <person name="Choi E."/>
            <person name="Choi E."/>
            <person name="Lee S.E."/>
            <person name="Jeon J."/>
            <person name="Kim H."/>
            <person name="Choi G."/>
            <person name="Song H."/>
            <person name="Lee J."/>
            <person name="Lee S.C."/>
            <person name="Kwon J.K."/>
            <person name="Lee H.Y."/>
            <person name="Koo N."/>
            <person name="Hong Y."/>
            <person name="Kim R.W."/>
            <person name="Kang W.H."/>
            <person name="Huh J.H."/>
            <person name="Kang B.C."/>
            <person name="Yang T.J."/>
            <person name="Lee Y.H."/>
            <person name="Bennetzen J.L."/>
            <person name="Choi D."/>
        </authorList>
    </citation>
    <scope>NUCLEOTIDE SEQUENCE [LARGE SCALE GENOMIC DNA]</scope>
    <source>
        <strain evidence="3">cv. PBC81</strain>
    </source>
</reference>
<evidence type="ECO:0000313" key="3">
    <source>
        <dbReference type="Proteomes" id="UP000224567"/>
    </source>
</evidence>
<feature type="domain" description="Protein kinase" evidence="1">
    <location>
        <begin position="60"/>
        <end position="356"/>
    </location>
</feature>
<gene>
    <name evidence="2" type="ORF">CQW23_25781</name>
</gene>
<name>A0A2G2VLW7_CAPBA</name>
<keyword evidence="2" id="KW-0418">Kinase</keyword>
<sequence>MPPKEEKVPIDVVELDYKDGDGVPVAGMTKLDMPHGITIFYYEFQRRWRSCPLCCQKCSLQYQRDFDGGLLQCISEVTYEDDIKKVPSAPNVINYLISEVGYSIYIGGLMQLDVEELSVDSMYVTVWASPLIPFHMGMIENVSSMLEDHFGRQLQFIRACKQPPVFCVVTEYLSEGSLRAYLHKLEHKSLALEKLMALAMDIARGVEYIHSQGIIHRQWDLKPENILINEDFHLKIADFGIACEEAFCDLLADDPSTYRWMVPETIKRKSYGRKVDVYGFGLILWEMVAGTIPYEDMTPVQAAFAVVNKTELLLQTQLTRETAALSPSLQRDFKRVLELAPRLMEELMKVSPSSCL</sequence>
<dbReference type="SMART" id="SM00220">
    <property type="entry name" value="S_TKc"/>
    <property type="match status" value="1"/>
</dbReference>
<dbReference type="Proteomes" id="UP000224567">
    <property type="component" value="Unassembled WGS sequence"/>
</dbReference>
<evidence type="ECO:0000313" key="2">
    <source>
        <dbReference type="EMBL" id="PHT33981.1"/>
    </source>
</evidence>
<dbReference type="SUPFAM" id="SSF56112">
    <property type="entry name" value="Protein kinase-like (PK-like)"/>
    <property type="match status" value="1"/>
</dbReference>
<organism evidence="2 3">
    <name type="scientific">Capsicum baccatum</name>
    <name type="common">Peruvian pepper</name>
    <dbReference type="NCBI Taxonomy" id="33114"/>
    <lineage>
        <taxon>Eukaryota</taxon>
        <taxon>Viridiplantae</taxon>
        <taxon>Streptophyta</taxon>
        <taxon>Embryophyta</taxon>
        <taxon>Tracheophyta</taxon>
        <taxon>Spermatophyta</taxon>
        <taxon>Magnoliopsida</taxon>
        <taxon>eudicotyledons</taxon>
        <taxon>Gunneridae</taxon>
        <taxon>Pentapetalae</taxon>
        <taxon>asterids</taxon>
        <taxon>lamiids</taxon>
        <taxon>Solanales</taxon>
        <taxon>Solanaceae</taxon>
        <taxon>Solanoideae</taxon>
        <taxon>Capsiceae</taxon>
        <taxon>Capsicum</taxon>
    </lineage>
</organism>
<dbReference type="GO" id="GO:0004674">
    <property type="term" value="F:protein serine/threonine kinase activity"/>
    <property type="evidence" value="ECO:0007669"/>
    <property type="project" value="TreeGrafter"/>
</dbReference>
<dbReference type="InterPro" id="IPR011009">
    <property type="entry name" value="Kinase-like_dom_sf"/>
</dbReference>
<dbReference type="GO" id="GO:0005524">
    <property type="term" value="F:ATP binding"/>
    <property type="evidence" value="ECO:0007669"/>
    <property type="project" value="InterPro"/>
</dbReference>
<dbReference type="PROSITE" id="PS50011">
    <property type="entry name" value="PROTEIN_KINASE_DOM"/>
    <property type="match status" value="1"/>
</dbReference>
<dbReference type="AlphaFoldDB" id="A0A2G2VLW7"/>
<dbReference type="InterPro" id="IPR051681">
    <property type="entry name" value="Ser/Thr_Kinases-Pseudokinases"/>
</dbReference>
<dbReference type="InterPro" id="IPR000719">
    <property type="entry name" value="Prot_kinase_dom"/>
</dbReference>
<dbReference type="Pfam" id="PF00069">
    <property type="entry name" value="Pkinase"/>
    <property type="match status" value="1"/>
</dbReference>
<dbReference type="OrthoDB" id="4062651at2759"/>
<comment type="caution">
    <text evidence="2">The sequence shown here is derived from an EMBL/GenBank/DDBJ whole genome shotgun (WGS) entry which is preliminary data.</text>
</comment>
<dbReference type="Gene3D" id="1.10.510.10">
    <property type="entry name" value="Transferase(Phosphotransferase) domain 1"/>
    <property type="match status" value="1"/>
</dbReference>
<dbReference type="STRING" id="33114.A0A2G2VLW7"/>
<evidence type="ECO:0000259" key="1">
    <source>
        <dbReference type="PROSITE" id="PS50011"/>
    </source>
</evidence>
<dbReference type="EMBL" id="MLFT02000011">
    <property type="protein sequence ID" value="PHT33981.1"/>
    <property type="molecule type" value="Genomic_DNA"/>
</dbReference>
<protein>
    <submittedName>
        <fullName evidence="2">Serine/threonine-protein kinase HT1</fullName>
    </submittedName>
</protein>
<accession>A0A2G2VLW7</accession>
<keyword evidence="2" id="KW-0808">Transferase</keyword>
<dbReference type="PANTHER" id="PTHR44329">
    <property type="entry name" value="SERINE/THREONINE-PROTEIN KINASE TNNI3K-RELATED"/>
    <property type="match status" value="1"/>
</dbReference>
<keyword evidence="3" id="KW-1185">Reference proteome</keyword>